<dbReference type="InterPro" id="IPR021827">
    <property type="entry name" value="Nup186/Nup192/Nup205"/>
</dbReference>
<dbReference type="GO" id="GO:0006999">
    <property type="term" value="P:nuclear pore organization"/>
    <property type="evidence" value="ECO:0007669"/>
    <property type="project" value="TreeGrafter"/>
</dbReference>
<dbReference type="OrthoDB" id="2019644at2759"/>
<evidence type="ECO:0000256" key="3">
    <source>
        <dbReference type="ARBA" id="ARBA00022448"/>
    </source>
</evidence>
<gene>
    <name evidence="5" type="ORF">OSB1V03_LOCUS17537</name>
</gene>
<name>A0A7R9LCC4_9ACAR</name>
<evidence type="ECO:0000256" key="2">
    <source>
        <dbReference type="ARBA" id="ARBA00005892"/>
    </source>
</evidence>
<protein>
    <submittedName>
        <fullName evidence="5">Uncharacterized protein</fullName>
    </submittedName>
</protein>
<evidence type="ECO:0000313" key="6">
    <source>
        <dbReference type="Proteomes" id="UP000759131"/>
    </source>
</evidence>
<keyword evidence="6" id="KW-1185">Reference proteome</keyword>
<evidence type="ECO:0000313" key="5">
    <source>
        <dbReference type="EMBL" id="CAD7638782.1"/>
    </source>
</evidence>
<reference evidence="5" key="1">
    <citation type="submission" date="2020-11" db="EMBL/GenBank/DDBJ databases">
        <authorList>
            <person name="Tran Van P."/>
        </authorList>
    </citation>
    <scope>NUCLEOTIDE SEQUENCE</scope>
</reference>
<dbReference type="Pfam" id="PF11894">
    <property type="entry name" value="Nup192"/>
    <property type="match status" value="2"/>
</dbReference>
<feature type="non-terminal residue" evidence="5">
    <location>
        <position position="1"/>
    </location>
</feature>
<feature type="non-terminal residue" evidence="5">
    <location>
        <position position="852"/>
    </location>
</feature>
<organism evidence="5">
    <name type="scientific">Medioppia subpectinata</name>
    <dbReference type="NCBI Taxonomy" id="1979941"/>
    <lineage>
        <taxon>Eukaryota</taxon>
        <taxon>Metazoa</taxon>
        <taxon>Ecdysozoa</taxon>
        <taxon>Arthropoda</taxon>
        <taxon>Chelicerata</taxon>
        <taxon>Arachnida</taxon>
        <taxon>Acari</taxon>
        <taxon>Acariformes</taxon>
        <taxon>Sarcoptiformes</taxon>
        <taxon>Oribatida</taxon>
        <taxon>Brachypylina</taxon>
        <taxon>Oppioidea</taxon>
        <taxon>Oppiidae</taxon>
        <taxon>Medioppia</taxon>
    </lineage>
</organism>
<dbReference type="PANTHER" id="PTHR31344">
    <property type="entry name" value="NUCLEAR PORE COMPLEX PROTEIN NUP205"/>
    <property type="match status" value="1"/>
</dbReference>
<dbReference type="EMBL" id="CAJPIZ010021315">
    <property type="protein sequence ID" value="CAG2117584.1"/>
    <property type="molecule type" value="Genomic_DNA"/>
</dbReference>
<keyword evidence="3" id="KW-0813">Transport</keyword>
<dbReference type="Proteomes" id="UP000759131">
    <property type="component" value="Unassembled WGS sequence"/>
</dbReference>
<comment type="similarity">
    <text evidence="2">Belongs to the NUP186/NUP192/NUP205 family.</text>
</comment>
<accession>A0A7R9LCC4</accession>
<dbReference type="AlphaFoldDB" id="A0A7R9LCC4"/>
<evidence type="ECO:0000256" key="4">
    <source>
        <dbReference type="ARBA" id="ARBA00023242"/>
    </source>
</evidence>
<dbReference type="PANTHER" id="PTHR31344:SF0">
    <property type="entry name" value="NUCLEAR PORE COMPLEX PROTEIN NUP205"/>
    <property type="match status" value="1"/>
</dbReference>
<sequence length="852" mass="96452">EFWPTLNEGKQSTHRQHSLHKFIRTIQDSFFPPILHIPVIKLLKSLATSSAFNVFNLIKSPTLHLSSQFSMDYFNTTLLQYYNTVRGSDNKERVNASASTFGLSNIHVVLPGQQRFTSGIESEIICAIIELIEVIVTNDKTCCLAIAENLHYSIITSLVGILRCAVPKELKAAILNCLSGFALSSSSVSIMIWSKIDGILPKFMPTVTSGVPIDPLSQHRLWQNGIGIEIEEIEAKNEEYPITIGFVRLMKSLFIHFDSNQSQQQSSADVCLNFVINSILLKTNARTVIENYEPSVEGPNSKTAFSIFSQTLQESGLFRQILYTLEEIADTFDKQMLSVSFESETSFPKLIENCALNGLRILKLICEKQNDFIDMVHEIPGFPLAIIAKFDVLFNNVNPRTGAIDRLSTLIRLIYLPTRASIETLKLLSTLIRLIYLPTRASIETLKLLNSLCKSNLEVSHLCLTQLQSSDSKVLTNEYIINSFVDCLESDSKELRLEALNLIDTCLDFVRVNYSYNFAHKLLGIDRTRAVLKDAGQLGQSFTCFHSILSFFDSNTDIKEFSEERRLGMKILYKLCVSHYTYETVLRFLRTSYDFIVQYLHSWERMASDSDYNEEMQELILQEMTYFLRILTIDIKITSEQNLKSHCASYVNFLFTETKRGRILDLLSPILFSHSHPVLPNLEFFEQKGLWKAINECSTATKSVDLKALHQRLLNEIRLIGPQLGVIQTNLVRNELKTILSFGAALNESQQKLNIKTKYFDSWRQLLEILIITRSLESCDEESRIRYLMEIITELINRASDSATSATLLSPISSSVLMISSTLSVSKSQALTSNVSTCLKSILSILDSSSPV</sequence>
<dbReference type="GO" id="GO:0044611">
    <property type="term" value="C:nuclear pore inner ring"/>
    <property type="evidence" value="ECO:0007669"/>
    <property type="project" value="TreeGrafter"/>
</dbReference>
<dbReference type="GO" id="GO:0017056">
    <property type="term" value="F:structural constituent of nuclear pore"/>
    <property type="evidence" value="ECO:0007669"/>
    <property type="project" value="TreeGrafter"/>
</dbReference>
<keyword evidence="4" id="KW-0539">Nucleus</keyword>
<dbReference type="EMBL" id="OC875890">
    <property type="protein sequence ID" value="CAD7638782.1"/>
    <property type="molecule type" value="Genomic_DNA"/>
</dbReference>
<evidence type="ECO:0000256" key="1">
    <source>
        <dbReference type="ARBA" id="ARBA00004123"/>
    </source>
</evidence>
<proteinExistence type="inferred from homology"/>
<comment type="subcellular location">
    <subcellularLocation>
        <location evidence="1">Nucleus</location>
    </subcellularLocation>
</comment>